<proteinExistence type="predicted"/>
<accession>A0ABN8P8L3</accession>
<gene>
    <name evidence="1" type="ORF">PLOB_00039820</name>
</gene>
<reference evidence="1 2" key="1">
    <citation type="submission" date="2022-05" db="EMBL/GenBank/DDBJ databases">
        <authorList>
            <consortium name="Genoscope - CEA"/>
            <person name="William W."/>
        </authorList>
    </citation>
    <scope>NUCLEOTIDE SEQUENCE [LARGE SCALE GENOMIC DNA]</scope>
</reference>
<evidence type="ECO:0000313" key="1">
    <source>
        <dbReference type="EMBL" id="CAH3137874.1"/>
    </source>
</evidence>
<protein>
    <submittedName>
        <fullName evidence="1">Uncharacterized protein</fullName>
    </submittedName>
</protein>
<dbReference type="Proteomes" id="UP001159405">
    <property type="component" value="Unassembled WGS sequence"/>
</dbReference>
<dbReference type="EMBL" id="CALNXK010000060">
    <property type="protein sequence ID" value="CAH3137874.1"/>
    <property type="molecule type" value="Genomic_DNA"/>
</dbReference>
<evidence type="ECO:0000313" key="2">
    <source>
        <dbReference type="Proteomes" id="UP001159405"/>
    </source>
</evidence>
<sequence>MLLKGVTKFNPLKHLRRSDIVFYPGWAIVINRWSKTIQFSQRLLTVPLPLIPGHPLCPYSALQHAFKLVPATLSGPAFVLPAPSRRGLIPFTYAKFDSLLKRQCL</sequence>
<comment type="caution">
    <text evidence="1">The sequence shown here is derived from an EMBL/GenBank/DDBJ whole genome shotgun (WGS) entry which is preliminary data.</text>
</comment>
<name>A0ABN8P8L3_9CNID</name>
<keyword evidence="2" id="KW-1185">Reference proteome</keyword>
<organism evidence="1 2">
    <name type="scientific">Porites lobata</name>
    <dbReference type="NCBI Taxonomy" id="104759"/>
    <lineage>
        <taxon>Eukaryota</taxon>
        <taxon>Metazoa</taxon>
        <taxon>Cnidaria</taxon>
        <taxon>Anthozoa</taxon>
        <taxon>Hexacorallia</taxon>
        <taxon>Scleractinia</taxon>
        <taxon>Fungiina</taxon>
        <taxon>Poritidae</taxon>
        <taxon>Porites</taxon>
    </lineage>
</organism>